<protein>
    <submittedName>
        <fullName evidence="1">Uncharacterized protein</fullName>
    </submittedName>
</protein>
<dbReference type="Proteomes" id="UP000683360">
    <property type="component" value="Unassembled WGS sequence"/>
</dbReference>
<keyword evidence="2" id="KW-1185">Reference proteome</keyword>
<dbReference type="EMBL" id="CAJPWZ010001022">
    <property type="protein sequence ID" value="CAG2205355.1"/>
    <property type="molecule type" value="Genomic_DNA"/>
</dbReference>
<sequence length="303" mass="33980">MLAANFSIKYLFLFNAATTYNYQGPQPSTLLMQQSLYMASFQPEIPNGYQLQNQNHGQQFSGQQAQGGLPRSMLFHQNPAHSSINVLGSQQSNHLSGQHCSTQQPIPSFPNLEISGQHTSQPEPLLYPCSQAYCVPTSTISYGTCQQPLGQQPTSIANNCSQNQTGGNKDPLVAEEEYQRNFAHSSEYCKGGEIGLIPLFYSISTTLMQPLSSMKFLSTLGKENDQGLKNLLKSEIKLDTFKDDNWEDFFDTAGLSSEIQSKEEHLVTKRQKERKMTENFWNILNYQCLLILSLNTVKNVELD</sequence>
<accession>A0A8S3RBT5</accession>
<reference evidence="1" key="1">
    <citation type="submission" date="2021-03" db="EMBL/GenBank/DDBJ databases">
        <authorList>
            <person name="Bekaert M."/>
        </authorList>
    </citation>
    <scope>NUCLEOTIDE SEQUENCE</scope>
</reference>
<evidence type="ECO:0000313" key="1">
    <source>
        <dbReference type="EMBL" id="CAG2205355.1"/>
    </source>
</evidence>
<organism evidence="1 2">
    <name type="scientific">Mytilus edulis</name>
    <name type="common">Blue mussel</name>
    <dbReference type="NCBI Taxonomy" id="6550"/>
    <lineage>
        <taxon>Eukaryota</taxon>
        <taxon>Metazoa</taxon>
        <taxon>Spiralia</taxon>
        <taxon>Lophotrochozoa</taxon>
        <taxon>Mollusca</taxon>
        <taxon>Bivalvia</taxon>
        <taxon>Autobranchia</taxon>
        <taxon>Pteriomorphia</taxon>
        <taxon>Mytilida</taxon>
        <taxon>Mytiloidea</taxon>
        <taxon>Mytilidae</taxon>
        <taxon>Mytilinae</taxon>
        <taxon>Mytilus</taxon>
    </lineage>
</organism>
<dbReference type="AlphaFoldDB" id="A0A8S3RBT5"/>
<proteinExistence type="predicted"/>
<gene>
    <name evidence="1" type="ORF">MEDL_19743</name>
</gene>
<evidence type="ECO:0000313" key="2">
    <source>
        <dbReference type="Proteomes" id="UP000683360"/>
    </source>
</evidence>
<comment type="caution">
    <text evidence="1">The sequence shown here is derived from an EMBL/GenBank/DDBJ whole genome shotgun (WGS) entry which is preliminary data.</text>
</comment>
<name>A0A8S3RBT5_MYTED</name>